<keyword evidence="1" id="KW-0732">Signal</keyword>
<dbReference type="PANTHER" id="PTHR46580">
    <property type="entry name" value="SENSOR KINASE-RELATED"/>
    <property type="match status" value="1"/>
</dbReference>
<organism evidence="2">
    <name type="scientific">marine sediment metagenome</name>
    <dbReference type="NCBI Taxonomy" id="412755"/>
    <lineage>
        <taxon>unclassified sequences</taxon>
        <taxon>metagenomes</taxon>
        <taxon>ecological metagenomes</taxon>
    </lineage>
</organism>
<dbReference type="AlphaFoldDB" id="A0A0F9Z561"/>
<protein>
    <recommendedName>
        <fullName evidence="3">ASPIC/UnbV domain-containing protein</fullName>
    </recommendedName>
</protein>
<dbReference type="Gene3D" id="2.130.10.130">
    <property type="entry name" value="Integrin alpha, N-terminal"/>
    <property type="match status" value="2"/>
</dbReference>
<evidence type="ECO:0000313" key="2">
    <source>
        <dbReference type="EMBL" id="KKO12359.1"/>
    </source>
</evidence>
<evidence type="ECO:0000256" key="1">
    <source>
        <dbReference type="ARBA" id="ARBA00022729"/>
    </source>
</evidence>
<dbReference type="InterPro" id="IPR013517">
    <property type="entry name" value="FG-GAP"/>
</dbReference>
<gene>
    <name evidence="2" type="ORF">LCGC14_0003690</name>
</gene>
<dbReference type="EMBL" id="LAZR01000001">
    <property type="protein sequence ID" value="KKO12359.1"/>
    <property type="molecule type" value="Genomic_DNA"/>
</dbReference>
<dbReference type="PANTHER" id="PTHR46580:SF4">
    <property type="entry name" value="ATP_GTP-BINDING PROTEIN"/>
    <property type="match status" value="1"/>
</dbReference>
<evidence type="ECO:0008006" key="3">
    <source>
        <dbReference type="Google" id="ProtNLM"/>
    </source>
</evidence>
<reference evidence="2" key="1">
    <citation type="journal article" date="2015" name="Nature">
        <title>Complex archaea that bridge the gap between prokaryotes and eukaryotes.</title>
        <authorList>
            <person name="Spang A."/>
            <person name="Saw J.H."/>
            <person name="Jorgensen S.L."/>
            <person name="Zaremba-Niedzwiedzka K."/>
            <person name="Martijn J."/>
            <person name="Lind A.E."/>
            <person name="van Eijk R."/>
            <person name="Schleper C."/>
            <person name="Guy L."/>
            <person name="Ettema T.J."/>
        </authorList>
    </citation>
    <scope>NUCLEOTIDE SEQUENCE</scope>
</reference>
<sequence>MLLMFTRPSLCQITCLSNAHQKLLPLLVGIAVSGVASDVMAQPATRSIYQAGSIEYGRILLPTDLPSTIFTYFEDVNRDGHTDLVITGFTPVDQPRQGARPGSIMLNNGDNTFRSATGDRPQSEWVREVLVEDFDSDGIDDLFLADHGWDTHPFPGFQNQLMLGTGTGFVDASSRLPVLEDFTHNAAAGDINGDGHIDILVTNNPLGSASERNYFLMNQGDATFVLDRTRMPASLLASNVPGTWAVELADLDMDGHVDLIVGRVENEGSAPSRVYWNAGDGNFASAQETLLPAMSRFVPSGLYAVIEAMAFDLNADGVRDIQLSAYNSSYKGLGTQFLYNMGNRQFVDRTSVCIGGDTQDPSPERETPYFLRLHDINGDGFPELSFDNSRDSLTQSTVFLENSAGGKWRAITRGALSADSEALKLIQGSHAIKGLNQTGYADVFVFDNNGTKTLGMNYLPITHQPQVTVANRFDECSNQVRSLVAANEFGDLDVRFKLIQSEPTIRIQIIPETLSDVTQLPAKSASFNSATGILTMPELHVDDAVAYRNLQFRLIDGDLLIFELVALD</sequence>
<dbReference type="InterPro" id="IPR028994">
    <property type="entry name" value="Integrin_alpha_N"/>
</dbReference>
<name>A0A0F9Z561_9ZZZZ</name>
<dbReference type="SUPFAM" id="SSF69318">
    <property type="entry name" value="Integrin alpha N-terminal domain"/>
    <property type="match status" value="2"/>
</dbReference>
<accession>A0A0F9Z561</accession>
<proteinExistence type="predicted"/>
<comment type="caution">
    <text evidence="2">The sequence shown here is derived from an EMBL/GenBank/DDBJ whole genome shotgun (WGS) entry which is preliminary data.</text>
</comment>
<dbReference type="Pfam" id="PF13517">
    <property type="entry name" value="FG-GAP_3"/>
    <property type="match status" value="2"/>
</dbReference>